<dbReference type="Proteomes" id="UP000710849">
    <property type="component" value="Unassembled WGS sequence"/>
</dbReference>
<keyword evidence="4" id="KW-1185">Reference proteome</keyword>
<reference evidence="3 4" key="1">
    <citation type="journal article" date="2020" name="Genome Biol. Evol.">
        <title>Comparative genomics of Sclerotiniaceae.</title>
        <authorList>
            <person name="Valero Jimenez C.A."/>
            <person name="Steentjes M."/>
            <person name="Scholten O.E."/>
            <person name="Van Kan J.A.L."/>
        </authorList>
    </citation>
    <scope>NUCLEOTIDE SEQUENCE [LARGE SCALE GENOMIC DNA]</scope>
    <source>
        <strain evidence="3 4">MUCL 94</strain>
    </source>
</reference>
<name>A0A9P5IGW7_9HELO</name>
<evidence type="ECO:0000259" key="2">
    <source>
        <dbReference type="Pfam" id="PF00975"/>
    </source>
</evidence>
<dbReference type="Gene3D" id="3.40.50.1820">
    <property type="entry name" value="alpha/beta hydrolase"/>
    <property type="match status" value="1"/>
</dbReference>
<gene>
    <name evidence="3" type="ORF">EAE97_008069</name>
</gene>
<evidence type="ECO:0000256" key="1">
    <source>
        <dbReference type="SAM" id="MobiDB-lite"/>
    </source>
</evidence>
<dbReference type="Pfam" id="PF00975">
    <property type="entry name" value="Thioesterase"/>
    <property type="match status" value="1"/>
</dbReference>
<dbReference type="RefSeq" id="XP_038730833.1">
    <property type="nucleotide sequence ID" value="XM_038878583.1"/>
</dbReference>
<proteinExistence type="predicted"/>
<organism evidence="3 4">
    <name type="scientific">Botrytis byssoidea</name>
    <dbReference type="NCBI Taxonomy" id="139641"/>
    <lineage>
        <taxon>Eukaryota</taxon>
        <taxon>Fungi</taxon>
        <taxon>Dikarya</taxon>
        <taxon>Ascomycota</taxon>
        <taxon>Pezizomycotina</taxon>
        <taxon>Leotiomycetes</taxon>
        <taxon>Helotiales</taxon>
        <taxon>Sclerotiniaceae</taxon>
        <taxon>Botrytis</taxon>
    </lineage>
</organism>
<dbReference type="AlphaFoldDB" id="A0A9P5IGW7"/>
<sequence length="315" mass="35524">MENPILIQKAPRRYKSAIPLFLFHDGGGTVLPYYFLESLNRNVWGISYPHLNDDGTFESGIKGMGELYAGYIRGKVSRGKVLLGGWSAGGSIAIQVAKCLENIPELCVAGIILLDTPFPDFPDWRPKNSPPVQFHIPVAPDQTAKSRLAQQQAVNDIIHALSVWELPTWENGRRPPPAVFIRALKVVPTEKVVEVDWFREEYALGWQKYPYNFIIEELRVDGDHFSIFTPSYLPELSTKLREALELLDSKPETGILLDSKLNSSIFEFRCFVSPHAARALKQSESDVTSNLEERRPRTHITAGEPYETANMEKGE</sequence>
<protein>
    <recommendedName>
        <fullName evidence="2">Thioesterase domain-containing protein</fullName>
    </recommendedName>
</protein>
<feature type="region of interest" description="Disordered" evidence="1">
    <location>
        <begin position="282"/>
        <end position="315"/>
    </location>
</feature>
<evidence type="ECO:0000313" key="3">
    <source>
        <dbReference type="EMBL" id="KAF7936703.1"/>
    </source>
</evidence>
<dbReference type="EMBL" id="RCSW01000016">
    <property type="protein sequence ID" value="KAF7936703.1"/>
    <property type="molecule type" value="Genomic_DNA"/>
</dbReference>
<dbReference type="SUPFAM" id="SSF53474">
    <property type="entry name" value="alpha/beta-Hydrolases"/>
    <property type="match status" value="1"/>
</dbReference>
<evidence type="ECO:0000313" key="4">
    <source>
        <dbReference type="Proteomes" id="UP000710849"/>
    </source>
</evidence>
<dbReference type="InterPro" id="IPR029058">
    <property type="entry name" value="AB_hydrolase_fold"/>
</dbReference>
<dbReference type="InterPro" id="IPR001031">
    <property type="entry name" value="Thioesterase"/>
</dbReference>
<dbReference type="GeneID" id="62151657"/>
<comment type="caution">
    <text evidence="3">The sequence shown here is derived from an EMBL/GenBank/DDBJ whole genome shotgun (WGS) entry which is preliminary data.</text>
</comment>
<accession>A0A9P5IGW7</accession>
<feature type="domain" description="Thioesterase" evidence="2">
    <location>
        <begin position="19"/>
        <end position="229"/>
    </location>
</feature>